<evidence type="ECO:0000256" key="5">
    <source>
        <dbReference type="ARBA" id="ARBA00022692"/>
    </source>
</evidence>
<dbReference type="PANTHER" id="PTHR11214">
    <property type="entry name" value="BETA-1,3-N-ACETYLGLUCOSAMINYLTRANSFERASE"/>
    <property type="match status" value="1"/>
</dbReference>
<dbReference type="GO" id="GO:0016758">
    <property type="term" value="F:hexosyltransferase activity"/>
    <property type="evidence" value="ECO:0007669"/>
    <property type="project" value="InterPro"/>
</dbReference>
<evidence type="ECO:0000256" key="9">
    <source>
        <dbReference type="ARBA" id="ARBA00023136"/>
    </source>
</evidence>
<evidence type="ECO:0000256" key="7">
    <source>
        <dbReference type="ARBA" id="ARBA00022989"/>
    </source>
</evidence>
<dbReference type="GO" id="GO:0000139">
    <property type="term" value="C:Golgi membrane"/>
    <property type="evidence" value="ECO:0007669"/>
    <property type="project" value="UniProtKB-SubCell"/>
</dbReference>
<evidence type="ECO:0000313" key="12">
    <source>
        <dbReference type="WBParaSite" id="TMUE_3000013714.1"/>
    </source>
</evidence>
<reference evidence="12" key="1">
    <citation type="submission" date="2019-12" db="UniProtKB">
        <authorList>
            <consortium name="WormBaseParasite"/>
        </authorList>
    </citation>
    <scope>IDENTIFICATION</scope>
</reference>
<evidence type="ECO:0000256" key="6">
    <source>
        <dbReference type="ARBA" id="ARBA00022968"/>
    </source>
</evidence>
<evidence type="ECO:0000313" key="11">
    <source>
        <dbReference type="Proteomes" id="UP000046395"/>
    </source>
</evidence>
<proteinExistence type="inferred from homology"/>
<dbReference type="WBParaSite" id="TMUE_3000013714.1">
    <property type="protein sequence ID" value="TMUE_3000013714.1"/>
    <property type="gene ID" value="WBGene00291724"/>
</dbReference>
<comment type="subcellular location">
    <subcellularLocation>
        <location evidence="1 10">Golgi apparatus membrane</location>
        <topology evidence="1 10">Single-pass type II membrane protein</topology>
    </subcellularLocation>
</comment>
<dbReference type="STRING" id="70415.A0A5S6R330"/>
<organism evidence="11 12">
    <name type="scientific">Trichuris muris</name>
    <name type="common">Mouse whipworm</name>
    <dbReference type="NCBI Taxonomy" id="70415"/>
    <lineage>
        <taxon>Eukaryota</taxon>
        <taxon>Metazoa</taxon>
        <taxon>Ecdysozoa</taxon>
        <taxon>Nematoda</taxon>
        <taxon>Enoplea</taxon>
        <taxon>Dorylaimia</taxon>
        <taxon>Trichinellida</taxon>
        <taxon>Trichuridae</taxon>
        <taxon>Trichuris</taxon>
    </lineage>
</organism>
<comment type="similarity">
    <text evidence="2 10">Belongs to the glycosyltransferase 31 family.</text>
</comment>
<accession>A0A5S6R330</accession>
<dbReference type="Proteomes" id="UP000046395">
    <property type="component" value="Unassembled WGS sequence"/>
</dbReference>
<name>A0A5S6R330_TRIMR</name>
<keyword evidence="6" id="KW-0735">Signal-anchor</keyword>
<sequence length="369" mass="43205">MCHFKVYQREDHYHLPDSSLKNHFKVFARKEQYIVNLDEHAQRDHRRKQFVLMQSFESLIAKSRHKKWIPSESTVWRSSRDAWSWMQWPQFPAKVNLTILPSIANCTASRQELYSRKPKFVVVLKTRVEEIEQRRVIRETWARELNAPVVFAVGKSARTLDNWNTVNESKTYGDILQADFIDTYFNLAFKSLSILQWMDKHCPQVDFYVQGDSDMLFSPRMLQSFVAMHRYSEKEIHGVVYTHALVLHSDKYAVNPASYPYAYFPDYCSGRVLLMTKDVPHRLLYFHERRVSKRDHSGYISVDDAYFTGIIAQEAGVQRINASKIVFLDQPSDYGDTVNPCNTLAVGEFKSPRLMRAAWSTLSEEYEGC</sequence>
<keyword evidence="4" id="KW-0808">Transferase</keyword>
<keyword evidence="7" id="KW-1133">Transmembrane helix</keyword>
<dbReference type="PANTHER" id="PTHR11214:SF3">
    <property type="entry name" value="BETA-1,3-GALACTOSYLTRANSFERASE 6"/>
    <property type="match status" value="1"/>
</dbReference>
<dbReference type="EC" id="2.4.1.-" evidence="10"/>
<protein>
    <recommendedName>
        <fullName evidence="10">Hexosyltransferase</fullName>
        <ecNumber evidence="10">2.4.1.-</ecNumber>
    </recommendedName>
</protein>
<dbReference type="GO" id="GO:0006493">
    <property type="term" value="P:protein O-linked glycosylation"/>
    <property type="evidence" value="ECO:0007669"/>
    <property type="project" value="TreeGrafter"/>
</dbReference>
<evidence type="ECO:0000256" key="8">
    <source>
        <dbReference type="ARBA" id="ARBA00023034"/>
    </source>
</evidence>
<evidence type="ECO:0000256" key="2">
    <source>
        <dbReference type="ARBA" id="ARBA00008661"/>
    </source>
</evidence>
<keyword evidence="11" id="KW-1185">Reference proteome</keyword>
<dbReference type="InterPro" id="IPR002659">
    <property type="entry name" value="Glyco_trans_31"/>
</dbReference>
<evidence type="ECO:0000256" key="10">
    <source>
        <dbReference type="RuleBase" id="RU363063"/>
    </source>
</evidence>
<dbReference type="AlphaFoldDB" id="A0A5S6R330"/>
<dbReference type="Gene3D" id="3.90.550.50">
    <property type="match status" value="1"/>
</dbReference>
<keyword evidence="3 10" id="KW-0328">Glycosyltransferase</keyword>
<evidence type="ECO:0000256" key="3">
    <source>
        <dbReference type="ARBA" id="ARBA00022676"/>
    </source>
</evidence>
<keyword evidence="8 10" id="KW-0333">Golgi apparatus</keyword>
<keyword evidence="5" id="KW-0812">Transmembrane</keyword>
<evidence type="ECO:0000256" key="4">
    <source>
        <dbReference type="ARBA" id="ARBA00022679"/>
    </source>
</evidence>
<keyword evidence="9" id="KW-0472">Membrane</keyword>
<dbReference type="Pfam" id="PF01762">
    <property type="entry name" value="Galactosyl_T"/>
    <property type="match status" value="1"/>
</dbReference>
<evidence type="ECO:0000256" key="1">
    <source>
        <dbReference type="ARBA" id="ARBA00004323"/>
    </source>
</evidence>